<accession>A0ABV8UKW0</accession>
<gene>
    <name evidence="3" type="ORF">ACFOW6_09045</name>
</gene>
<keyword evidence="4" id="KW-1185">Reference proteome</keyword>
<evidence type="ECO:0000256" key="1">
    <source>
        <dbReference type="SAM" id="MobiDB-lite"/>
    </source>
</evidence>
<dbReference type="InterPro" id="IPR027417">
    <property type="entry name" value="P-loop_NTPase"/>
</dbReference>
<evidence type="ECO:0000259" key="2">
    <source>
        <dbReference type="SMART" id="SM00382"/>
    </source>
</evidence>
<name>A0ABV8UKW0_9PROT</name>
<dbReference type="Gene3D" id="3.40.50.300">
    <property type="entry name" value="P-loop containing nucleotide triphosphate hydrolases"/>
    <property type="match status" value="1"/>
</dbReference>
<proteinExistence type="predicted"/>
<dbReference type="SUPFAM" id="SSF52540">
    <property type="entry name" value="P-loop containing nucleoside triphosphate hydrolases"/>
    <property type="match status" value="1"/>
</dbReference>
<dbReference type="RefSeq" id="WP_382422009.1">
    <property type="nucleotide sequence ID" value="NZ_JBHSCW010000003.1"/>
</dbReference>
<feature type="region of interest" description="Disordered" evidence="1">
    <location>
        <begin position="368"/>
        <end position="398"/>
    </location>
</feature>
<dbReference type="Proteomes" id="UP001595799">
    <property type="component" value="Unassembled WGS sequence"/>
</dbReference>
<organism evidence="3 4">
    <name type="scientific">Fodinicurvata halophila</name>
    <dbReference type="NCBI Taxonomy" id="1419723"/>
    <lineage>
        <taxon>Bacteria</taxon>
        <taxon>Pseudomonadati</taxon>
        <taxon>Pseudomonadota</taxon>
        <taxon>Alphaproteobacteria</taxon>
        <taxon>Rhodospirillales</taxon>
        <taxon>Rhodovibrionaceae</taxon>
        <taxon>Fodinicurvata</taxon>
    </lineage>
</organism>
<reference evidence="4" key="1">
    <citation type="journal article" date="2019" name="Int. J. Syst. Evol. Microbiol.">
        <title>The Global Catalogue of Microorganisms (GCM) 10K type strain sequencing project: providing services to taxonomists for standard genome sequencing and annotation.</title>
        <authorList>
            <consortium name="The Broad Institute Genomics Platform"/>
            <consortium name="The Broad Institute Genome Sequencing Center for Infectious Disease"/>
            <person name="Wu L."/>
            <person name="Ma J."/>
        </authorList>
    </citation>
    <scope>NUCLEOTIDE SEQUENCE [LARGE SCALE GENOMIC DNA]</scope>
    <source>
        <strain evidence="4">CECT 8472</strain>
    </source>
</reference>
<feature type="compositionally biased region" description="Basic residues" evidence="1">
    <location>
        <begin position="368"/>
        <end position="377"/>
    </location>
</feature>
<evidence type="ECO:0000313" key="3">
    <source>
        <dbReference type="EMBL" id="MFC4351684.1"/>
    </source>
</evidence>
<evidence type="ECO:0000313" key="4">
    <source>
        <dbReference type="Proteomes" id="UP001595799"/>
    </source>
</evidence>
<dbReference type="EMBL" id="JBHSCW010000003">
    <property type="protein sequence ID" value="MFC4351684.1"/>
    <property type="molecule type" value="Genomic_DNA"/>
</dbReference>
<feature type="compositionally biased region" description="Acidic residues" evidence="1">
    <location>
        <begin position="387"/>
        <end position="398"/>
    </location>
</feature>
<comment type="caution">
    <text evidence="3">The sequence shown here is derived from an EMBL/GenBank/DDBJ whole genome shotgun (WGS) entry which is preliminary data.</text>
</comment>
<feature type="domain" description="AAA+ ATPase" evidence="2">
    <location>
        <begin position="67"/>
        <end position="256"/>
    </location>
</feature>
<dbReference type="InterPro" id="IPR003593">
    <property type="entry name" value="AAA+_ATPase"/>
</dbReference>
<protein>
    <submittedName>
        <fullName evidence="3">AAA family ATPase</fullName>
    </submittedName>
</protein>
<dbReference type="Pfam" id="PF13481">
    <property type="entry name" value="AAA_25"/>
    <property type="match status" value="1"/>
</dbReference>
<sequence length="398" mass="44384">MSDRQEAKRATNGAIRSEQVIHRVEFAVPGSDTRVSKTYRLRAPTLGKLLDSEFPERRHLLSPWLRQQETAMVYAETGVGKSMFAASVALAVAGGGEFLGWRPKLREGERGYRVLYVDGEMHIQDIQDRMRVLIKAVPGVDLEAARGNLQVLARQHQEPGTEFPSITDPGGMQFYLEHVKTDKPDLVILDNFTTLGEVEDENAASSFNAIQAFLLGLKTCGVATILVHHAGKSGDFRGSSKLAATFETIVKLERPGQNKAMGEARFRVDWDKVRAGGPDAVLRPILAKLVSQPGGDDGEPMGAAWEHEAGDLERLEEISQMLQRGDFTTQTEIADFYGVTKQAVSKWVEKAERMALWTEDQRHRWHAKGKQMRRLGRTHAPVRPGLEDDDQEEDDTPF</sequence>
<dbReference type="SMART" id="SM00382">
    <property type="entry name" value="AAA"/>
    <property type="match status" value="1"/>
</dbReference>